<dbReference type="Pfam" id="PF00026">
    <property type="entry name" value="Asp"/>
    <property type="match status" value="1"/>
</dbReference>
<sequence>MRLLLSLVLLFSLSYSSLAVPTALRPQRRSRSFRVERVKRSDYVPHGASALSKAYRKYGIAPTGFTGVDMDDFEPYEIPKSAMSSSQDSDDDQTGAVAAKSVQSDVEFISTVTIGGQNISMDFDTGSSDMWVLNSDMEALYTQGHTIYHPDESSTFSKVENGQFDISYGDSSWAKGTVCRDTVSIGGATVENQAFGLPSTVSQSFMLDINSNGLVGLGFSSITTLQPRQKTFFDNIGPDLEEPVLTSLLHSDGVGEFEFGIVDHSKYSGQLVNVSVDNSNGFWQFDSGCFAVGSGSLQNLTDTSTAIADTGTSLMLVSDQMLEAYYGQVNNAQYSTSVGAYVYPCEEELPNLTVALGDKYQATIPGSFMKFSEIGTNTTTGGTVCYGGIQSNSDLGMMVFGDVFLKALFVIFDQRGPSLALASPKYVGL</sequence>
<evidence type="ECO:0000256" key="12">
    <source>
        <dbReference type="ARBA" id="ARBA00023145"/>
    </source>
</evidence>
<evidence type="ECO:0000256" key="13">
    <source>
        <dbReference type="ARBA" id="ARBA00023157"/>
    </source>
</evidence>
<gene>
    <name evidence="17" type="ORF">PENDEC_c004G04867</name>
</gene>
<dbReference type="Gene3D" id="2.40.70.10">
    <property type="entry name" value="Acid Proteases"/>
    <property type="match status" value="2"/>
</dbReference>
<evidence type="ECO:0000256" key="1">
    <source>
        <dbReference type="ARBA" id="ARBA00000043"/>
    </source>
</evidence>
<evidence type="ECO:0000259" key="16">
    <source>
        <dbReference type="PROSITE" id="PS51767"/>
    </source>
</evidence>
<reference evidence="18" key="1">
    <citation type="journal article" date="2017" name="Nat. Microbiol.">
        <title>Global analysis of biosynthetic gene clusters reveals vast potential of secondary metabolite production in Penicillium species.</title>
        <authorList>
            <person name="Nielsen J.C."/>
            <person name="Grijseels S."/>
            <person name="Prigent S."/>
            <person name="Ji B."/>
            <person name="Dainat J."/>
            <person name="Nielsen K.F."/>
            <person name="Frisvad J.C."/>
            <person name="Workman M."/>
            <person name="Nielsen J."/>
        </authorList>
    </citation>
    <scope>NUCLEOTIDE SEQUENCE [LARGE SCALE GENOMIC DNA]</scope>
    <source>
        <strain evidence="18">IBT 11843</strain>
    </source>
</reference>
<feature type="signal peptide" evidence="15">
    <location>
        <begin position="1"/>
        <end position="19"/>
    </location>
</feature>
<dbReference type="GO" id="GO:0005576">
    <property type="term" value="C:extracellular region"/>
    <property type="evidence" value="ECO:0007669"/>
    <property type="project" value="UniProtKB-SubCell"/>
</dbReference>
<evidence type="ECO:0000256" key="11">
    <source>
        <dbReference type="ARBA" id="ARBA00022801"/>
    </source>
</evidence>
<evidence type="ECO:0000256" key="10">
    <source>
        <dbReference type="ARBA" id="ARBA00022750"/>
    </source>
</evidence>
<keyword evidence="12" id="KW-0865">Zymogen</keyword>
<comment type="subunit">
    <text evidence="5">Monomer.</text>
</comment>
<accession>A0A1V6PI19</accession>
<dbReference type="Proteomes" id="UP000191522">
    <property type="component" value="Unassembled WGS sequence"/>
</dbReference>
<dbReference type="InterPro" id="IPR033121">
    <property type="entry name" value="PEPTIDASE_A1"/>
</dbReference>
<evidence type="ECO:0000313" key="18">
    <source>
        <dbReference type="Proteomes" id="UP000191522"/>
    </source>
</evidence>
<proteinExistence type="inferred from homology"/>
<evidence type="ECO:0000256" key="8">
    <source>
        <dbReference type="ARBA" id="ARBA00022670"/>
    </source>
</evidence>
<feature type="chain" id="PRO_5013025982" description="penicillopepsin" evidence="15">
    <location>
        <begin position="20"/>
        <end position="429"/>
    </location>
</feature>
<evidence type="ECO:0000256" key="6">
    <source>
        <dbReference type="ARBA" id="ARBA00013206"/>
    </source>
</evidence>
<keyword evidence="8" id="KW-0645">Protease</keyword>
<organism evidence="17 18">
    <name type="scientific">Penicillium decumbens</name>
    <dbReference type="NCBI Taxonomy" id="69771"/>
    <lineage>
        <taxon>Eukaryota</taxon>
        <taxon>Fungi</taxon>
        <taxon>Dikarya</taxon>
        <taxon>Ascomycota</taxon>
        <taxon>Pezizomycotina</taxon>
        <taxon>Eurotiomycetes</taxon>
        <taxon>Eurotiomycetidae</taxon>
        <taxon>Eurotiales</taxon>
        <taxon>Aspergillaceae</taxon>
        <taxon>Penicillium</taxon>
    </lineage>
</organism>
<dbReference type="SUPFAM" id="SSF50630">
    <property type="entry name" value="Acid proteases"/>
    <property type="match status" value="1"/>
</dbReference>
<comment type="subcellular location">
    <subcellularLocation>
        <location evidence="3">Secreted</location>
    </subcellularLocation>
</comment>
<dbReference type="EC" id="3.4.23.20" evidence="6"/>
<comment type="function">
    <text evidence="2">Secreted aspartic endopeptidase that allows assimilation of proteinaceous substrates. The scissile peptide bond is attacked by a nucleophilic water molecule activated by two aspartic residues in the active site. Shows a broad primary substrate specificity. Favors hydrophobic residues at the P1 and P1' positions, but can also activate trypsinogen and hydrolyze the B chain of insulin between positions 'Gly-20' and 'Glu-21'.</text>
</comment>
<evidence type="ECO:0000256" key="15">
    <source>
        <dbReference type="SAM" id="SignalP"/>
    </source>
</evidence>
<feature type="domain" description="Peptidase A1" evidence="16">
    <location>
        <begin position="108"/>
        <end position="422"/>
    </location>
</feature>
<dbReference type="PRINTS" id="PR00792">
    <property type="entry name" value="PEPSIN"/>
</dbReference>
<comment type="similarity">
    <text evidence="4">Belongs to the peptidase A1 family.</text>
</comment>
<dbReference type="CDD" id="cd06097">
    <property type="entry name" value="Aspergillopepsin_like"/>
    <property type="match status" value="1"/>
</dbReference>
<keyword evidence="11" id="KW-0378">Hydrolase</keyword>
<dbReference type="GO" id="GO:0006508">
    <property type="term" value="P:proteolysis"/>
    <property type="evidence" value="ECO:0007669"/>
    <property type="project" value="UniProtKB-KW"/>
</dbReference>
<evidence type="ECO:0000256" key="2">
    <source>
        <dbReference type="ARBA" id="ARBA00002983"/>
    </source>
</evidence>
<keyword evidence="14" id="KW-0325">Glycoprotein</keyword>
<dbReference type="STRING" id="69771.A0A1V6PI19"/>
<keyword evidence="13" id="KW-1015">Disulfide bond</keyword>
<name>A0A1V6PI19_PENDC</name>
<comment type="catalytic activity">
    <reaction evidence="1">
        <text>Hydrolysis of proteins with broad specificity similar to that of pepsin A, preferring hydrophobic residues at P1 and P1', but also cleaving 20-Gly-|-Glu-21 in the B chain of insulin. Clots milk, and activates trypsinogen.</text>
        <dbReference type="EC" id="3.4.23.20"/>
    </reaction>
</comment>
<dbReference type="GO" id="GO:0004190">
    <property type="term" value="F:aspartic-type endopeptidase activity"/>
    <property type="evidence" value="ECO:0007669"/>
    <property type="project" value="UniProtKB-KW"/>
</dbReference>
<dbReference type="FunFam" id="2.40.70.10:FF:000024">
    <property type="entry name" value="Endothiapepsin"/>
    <property type="match status" value="1"/>
</dbReference>
<dbReference type="InterPro" id="IPR021109">
    <property type="entry name" value="Peptidase_aspartic_dom_sf"/>
</dbReference>
<keyword evidence="7" id="KW-0964">Secreted</keyword>
<evidence type="ECO:0000256" key="7">
    <source>
        <dbReference type="ARBA" id="ARBA00022525"/>
    </source>
</evidence>
<dbReference type="OrthoDB" id="2747330at2759"/>
<dbReference type="AlphaFoldDB" id="A0A1V6PI19"/>
<dbReference type="PANTHER" id="PTHR47966">
    <property type="entry name" value="BETA-SITE APP-CLEAVING ENZYME, ISOFORM A-RELATED"/>
    <property type="match status" value="1"/>
</dbReference>
<keyword evidence="10" id="KW-0064">Aspartyl protease</keyword>
<evidence type="ECO:0000313" key="17">
    <source>
        <dbReference type="EMBL" id="OQD76659.1"/>
    </source>
</evidence>
<protein>
    <recommendedName>
        <fullName evidence="6">penicillopepsin</fullName>
        <ecNumber evidence="6">3.4.23.20</ecNumber>
    </recommendedName>
</protein>
<dbReference type="InterPro" id="IPR001461">
    <property type="entry name" value="Aspartic_peptidase_A1"/>
</dbReference>
<keyword evidence="9 15" id="KW-0732">Signal</keyword>
<comment type="caution">
    <text evidence="17">The sequence shown here is derived from an EMBL/GenBank/DDBJ whole genome shotgun (WGS) entry which is preliminary data.</text>
</comment>
<dbReference type="PROSITE" id="PS51767">
    <property type="entry name" value="PEPTIDASE_A1"/>
    <property type="match status" value="1"/>
</dbReference>
<evidence type="ECO:0000256" key="5">
    <source>
        <dbReference type="ARBA" id="ARBA00011245"/>
    </source>
</evidence>
<keyword evidence="18" id="KW-1185">Reference proteome</keyword>
<evidence type="ECO:0000256" key="9">
    <source>
        <dbReference type="ARBA" id="ARBA00022729"/>
    </source>
</evidence>
<dbReference type="InterPro" id="IPR034163">
    <property type="entry name" value="Aspergillopepsin-like_cat_dom"/>
</dbReference>
<evidence type="ECO:0000256" key="4">
    <source>
        <dbReference type="ARBA" id="ARBA00007447"/>
    </source>
</evidence>
<dbReference type="EMBL" id="MDYL01000004">
    <property type="protein sequence ID" value="OQD76659.1"/>
    <property type="molecule type" value="Genomic_DNA"/>
</dbReference>
<dbReference type="PANTHER" id="PTHR47966:SF23">
    <property type="entry name" value="ASPARTIC ENDOPEPTIDASE, PUTATIVE (AFU_ORTHOLOGUE AFUA_2G15950)-RELATED"/>
    <property type="match status" value="1"/>
</dbReference>
<evidence type="ECO:0000256" key="3">
    <source>
        <dbReference type="ARBA" id="ARBA00004613"/>
    </source>
</evidence>
<dbReference type="FunFam" id="2.40.70.10:FF:000026">
    <property type="entry name" value="Endothiapepsin"/>
    <property type="match status" value="1"/>
</dbReference>
<evidence type="ECO:0000256" key="14">
    <source>
        <dbReference type="ARBA" id="ARBA00023180"/>
    </source>
</evidence>
<dbReference type="OMA" id="NGVGEYE"/>